<dbReference type="InterPro" id="IPR011600">
    <property type="entry name" value="Pept_C14_caspase"/>
</dbReference>
<dbReference type="InterPro" id="IPR001309">
    <property type="entry name" value="Pept_C14_p20"/>
</dbReference>
<organism evidence="2">
    <name type="scientific">marine sediment metagenome</name>
    <dbReference type="NCBI Taxonomy" id="412755"/>
    <lineage>
        <taxon>unclassified sequences</taxon>
        <taxon>metagenomes</taxon>
        <taxon>ecological metagenomes</taxon>
    </lineage>
</organism>
<dbReference type="Gene3D" id="3.40.50.1460">
    <property type="match status" value="1"/>
</dbReference>
<feature type="domain" description="Caspase family p20" evidence="1">
    <location>
        <begin position="41"/>
        <end position="177"/>
    </location>
</feature>
<evidence type="ECO:0000313" key="2">
    <source>
        <dbReference type="EMBL" id="KKN49127.1"/>
    </source>
</evidence>
<name>A0A0F9RHB8_9ZZZZ</name>
<accession>A0A0F9RHB8</accession>
<dbReference type="SUPFAM" id="SSF52129">
    <property type="entry name" value="Caspase-like"/>
    <property type="match status" value="1"/>
</dbReference>
<proteinExistence type="predicted"/>
<gene>
    <name evidence="2" type="ORF">LCGC14_0646010</name>
</gene>
<dbReference type="AlphaFoldDB" id="A0A0F9RHB8"/>
<comment type="caution">
    <text evidence="2">The sequence shown here is derived from an EMBL/GenBank/DDBJ whole genome shotgun (WGS) entry which is preliminary data.</text>
</comment>
<evidence type="ECO:0000259" key="1">
    <source>
        <dbReference type="PROSITE" id="PS50208"/>
    </source>
</evidence>
<dbReference type="PANTHER" id="PTHR22576">
    <property type="entry name" value="MUCOSA ASSOCIATED LYMPHOID TISSUE LYMPHOMA TRANSLOCATION PROTEIN 1/PARACASPASE"/>
    <property type="match status" value="1"/>
</dbReference>
<dbReference type="InterPro" id="IPR018247">
    <property type="entry name" value="EF_Hand_1_Ca_BS"/>
</dbReference>
<dbReference type="GO" id="GO:0004197">
    <property type="term" value="F:cysteine-type endopeptidase activity"/>
    <property type="evidence" value="ECO:0007669"/>
    <property type="project" value="InterPro"/>
</dbReference>
<dbReference type="PROSITE" id="PS00018">
    <property type="entry name" value="EF_HAND_1"/>
    <property type="match status" value="1"/>
</dbReference>
<dbReference type="PANTHER" id="PTHR22576:SF37">
    <property type="entry name" value="MUCOSA-ASSOCIATED LYMPHOID TISSUE LYMPHOMA TRANSLOCATION PROTEIN 1"/>
    <property type="match status" value="1"/>
</dbReference>
<dbReference type="PROSITE" id="PS50208">
    <property type="entry name" value="CASPASE_P20"/>
    <property type="match status" value="1"/>
</dbReference>
<dbReference type="EMBL" id="LAZR01001183">
    <property type="protein sequence ID" value="KKN49127.1"/>
    <property type="molecule type" value="Genomic_DNA"/>
</dbReference>
<sequence>MKKGVPIILLIFLISTCLFSQQRSFKVVAKSNTGETVNLYKDLYALVIGVSDYQYGWPDLPNAVRDADEIGDVLSDLGFKVTRVKDPTKNELMTAFDDFIFNVGQGKDNCLVIFFAGHGHTEKLAYGEDMGYIVPRDAPNPDEDMSGFKFKAIDMHTVEAYARRIEAKHALFLFDSCFSGAIFNISRAKPPLYISYKTARPVRQFITAGGADEPVPDNSIFKRQFIEALQGEADRNEDGYVTGTELGEFLQEKVVVYSREAQHPQYGKIRDPSLDKGDFVFQLRSKPDETIQYKPDETIQYKPDETIQYKPDETKQEIGYGYLIISSYPPTEVEIDERRYRVAPPLIEIRLLAGRHTIKFFNKELRIEKTIVIELLKGERKRIHERFN</sequence>
<protein>
    <recommendedName>
        <fullName evidence="1">Caspase family p20 domain-containing protein</fullName>
    </recommendedName>
</protein>
<dbReference type="Pfam" id="PF00656">
    <property type="entry name" value="Peptidase_C14"/>
    <property type="match status" value="1"/>
</dbReference>
<dbReference type="InterPro" id="IPR029030">
    <property type="entry name" value="Caspase-like_dom_sf"/>
</dbReference>
<dbReference type="InterPro" id="IPR052039">
    <property type="entry name" value="Caspase-related_regulators"/>
</dbReference>
<reference evidence="2" key="1">
    <citation type="journal article" date="2015" name="Nature">
        <title>Complex archaea that bridge the gap between prokaryotes and eukaryotes.</title>
        <authorList>
            <person name="Spang A."/>
            <person name="Saw J.H."/>
            <person name="Jorgensen S.L."/>
            <person name="Zaremba-Niedzwiedzka K."/>
            <person name="Martijn J."/>
            <person name="Lind A.E."/>
            <person name="van Eijk R."/>
            <person name="Schleper C."/>
            <person name="Guy L."/>
            <person name="Ettema T.J."/>
        </authorList>
    </citation>
    <scope>NUCLEOTIDE SEQUENCE</scope>
</reference>
<dbReference type="GO" id="GO:0006508">
    <property type="term" value="P:proteolysis"/>
    <property type="evidence" value="ECO:0007669"/>
    <property type="project" value="InterPro"/>
</dbReference>